<gene>
    <name evidence="12" type="ORF">NEZAVI_LOCUS9450</name>
</gene>
<feature type="transmembrane region" description="Helical" evidence="10">
    <location>
        <begin position="494"/>
        <end position="511"/>
    </location>
</feature>
<keyword evidence="6" id="KW-0067">ATP-binding</keyword>
<keyword evidence="5" id="KW-0547">Nucleotide-binding</keyword>
<dbReference type="Pfam" id="PF01061">
    <property type="entry name" value="ABC2_membrane"/>
    <property type="match status" value="1"/>
</dbReference>
<dbReference type="OrthoDB" id="66620at2759"/>
<dbReference type="InterPro" id="IPR017871">
    <property type="entry name" value="ABC_transporter-like_CS"/>
</dbReference>
<evidence type="ECO:0000313" key="13">
    <source>
        <dbReference type="Proteomes" id="UP001152798"/>
    </source>
</evidence>
<dbReference type="InterPro" id="IPR050352">
    <property type="entry name" value="ABCG_transporters"/>
</dbReference>
<name>A0A9P0MPN1_NEZVI</name>
<keyword evidence="7 10" id="KW-1133">Transmembrane helix</keyword>
<evidence type="ECO:0000256" key="8">
    <source>
        <dbReference type="ARBA" id="ARBA00023136"/>
    </source>
</evidence>
<keyword evidence="8 10" id="KW-0472">Membrane</keyword>
<dbReference type="SMART" id="SM00382">
    <property type="entry name" value="AAA"/>
    <property type="match status" value="1"/>
</dbReference>
<evidence type="ECO:0000256" key="3">
    <source>
        <dbReference type="ARBA" id="ARBA00022448"/>
    </source>
</evidence>
<evidence type="ECO:0000256" key="10">
    <source>
        <dbReference type="SAM" id="Phobius"/>
    </source>
</evidence>
<dbReference type="EMBL" id="OV725080">
    <property type="protein sequence ID" value="CAH1400150.1"/>
    <property type="molecule type" value="Genomic_DNA"/>
</dbReference>
<dbReference type="InterPro" id="IPR043926">
    <property type="entry name" value="ABCG_dom"/>
</dbReference>
<dbReference type="PROSITE" id="PS00211">
    <property type="entry name" value="ABC_TRANSPORTER_1"/>
    <property type="match status" value="1"/>
</dbReference>
<evidence type="ECO:0000256" key="6">
    <source>
        <dbReference type="ARBA" id="ARBA00022840"/>
    </source>
</evidence>
<evidence type="ECO:0000313" key="12">
    <source>
        <dbReference type="EMBL" id="CAH1400150.1"/>
    </source>
</evidence>
<dbReference type="PANTHER" id="PTHR48041">
    <property type="entry name" value="ABC TRANSPORTER G FAMILY MEMBER 28"/>
    <property type="match status" value="1"/>
</dbReference>
<dbReference type="Gene3D" id="3.40.50.300">
    <property type="entry name" value="P-loop containing nucleotide triphosphate hydrolases"/>
    <property type="match status" value="1"/>
</dbReference>
<dbReference type="SUPFAM" id="SSF52540">
    <property type="entry name" value="P-loop containing nucleoside triphosphate hydrolases"/>
    <property type="match status" value="1"/>
</dbReference>
<organism evidence="12 13">
    <name type="scientific">Nezara viridula</name>
    <name type="common">Southern green stink bug</name>
    <name type="synonym">Cimex viridulus</name>
    <dbReference type="NCBI Taxonomy" id="85310"/>
    <lineage>
        <taxon>Eukaryota</taxon>
        <taxon>Metazoa</taxon>
        <taxon>Ecdysozoa</taxon>
        <taxon>Arthropoda</taxon>
        <taxon>Hexapoda</taxon>
        <taxon>Insecta</taxon>
        <taxon>Pterygota</taxon>
        <taxon>Neoptera</taxon>
        <taxon>Paraneoptera</taxon>
        <taxon>Hemiptera</taxon>
        <taxon>Heteroptera</taxon>
        <taxon>Panheteroptera</taxon>
        <taxon>Pentatomomorpha</taxon>
        <taxon>Pentatomoidea</taxon>
        <taxon>Pentatomidae</taxon>
        <taxon>Pentatominae</taxon>
        <taxon>Nezara</taxon>
    </lineage>
</organism>
<dbReference type="AlphaFoldDB" id="A0A9P0MPN1"/>
<feature type="transmembrane region" description="Helical" evidence="10">
    <location>
        <begin position="462"/>
        <end position="488"/>
    </location>
</feature>
<dbReference type="GO" id="GO:0016887">
    <property type="term" value="F:ATP hydrolysis activity"/>
    <property type="evidence" value="ECO:0007669"/>
    <property type="project" value="InterPro"/>
</dbReference>
<dbReference type="Proteomes" id="UP001152798">
    <property type="component" value="Chromosome 4"/>
</dbReference>
<feature type="region of interest" description="Disordered" evidence="9">
    <location>
        <begin position="295"/>
        <end position="314"/>
    </location>
</feature>
<evidence type="ECO:0000256" key="2">
    <source>
        <dbReference type="ARBA" id="ARBA00005814"/>
    </source>
</evidence>
<dbReference type="GO" id="GO:0005886">
    <property type="term" value="C:plasma membrane"/>
    <property type="evidence" value="ECO:0007669"/>
    <property type="project" value="TreeGrafter"/>
</dbReference>
<evidence type="ECO:0000256" key="9">
    <source>
        <dbReference type="SAM" id="MobiDB-lite"/>
    </source>
</evidence>
<dbReference type="PANTHER" id="PTHR48041:SF105">
    <property type="entry name" value="FI02074P"/>
    <property type="match status" value="1"/>
</dbReference>
<dbReference type="Pfam" id="PF00005">
    <property type="entry name" value="ABC_tran"/>
    <property type="match status" value="1"/>
</dbReference>
<proteinExistence type="inferred from homology"/>
<comment type="similarity">
    <text evidence="2">Belongs to the ABC transporter superfamily. ABCG family. Eye pigment precursor importer (TC 3.A.1.204) subfamily.</text>
</comment>
<dbReference type="InterPro" id="IPR003593">
    <property type="entry name" value="AAA+_ATPase"/>
</dbReference>
<feature type="domain" description="ABC transporter" evidence="11">
    <location>
        <begin position="3"/>
        <end position="259"/>
    </location>
</feature>
<keyword evidence="13" id="KW-1185">Reference proteome</keyword>
<reference evidence="12" key="1">
    <citation type="submission" date="2022-01" db="EMBL/GenBank/DDBJ databases">
        <authorList>
            <person name="King R."/>
        </authorList>
    </citation>
    <scope>NUCLEOTIDE SEQUENCE</scope>
</reference>
<keyword evidence="4 10" id="KW-0812">Transmembrane</keyword>
<keyword evidence="3" id="KW-0813">Transport</keyword>
<evidence type="ECO:0000256" key="5">
    <source>
        <dbReference type="ARBA" id="ARBA00022741"/>
    </source>
</evidence>
<dbReference type="InterPro" id="IPR003439">
    <property type="entry name" value="ABC_transporter-like_ATP-bd"/>
</dbReference>
<comment type="subcellular location">
    <subcellularLocation>
        <location evidence="1">Membrane</location>
        <topology evidence="1">Multi-pass membrane protein</topology>
    </subcellularLocation>
</comment>
<evidence type="ECO:0000256" key="1">
    <source>
        <dbReference type="ARBA" id="ARBA00004141"/>
    </source>
</evidence>
<protein>
    <recommendedName>
        <fullName evidence="11">ABC transporter domain-containing protein</fullName>
    </recommendedName>
</protein>
<evidence type="ECO:0000256" key="4">
    <source>
        <dbReference type="ARBA" id="ARBA00022692"/>
    </source>
</evidence>
<dbReference type="Pfam" id="PF19055">
    <property type="entry name" value="ABC2_membrane_7"/>
    <property type="match status" value="1"/>
</dbReference>
<dbReference type="GO" id="GO:0140359">
    <property type="term" value="F:ABC-type transporter activity"/>
    <property type="evidence" value="ECO:0007669"/>
    <property type="project" value="InterPro"/>
</dbReference>
<accession>A0A9P0MPN1</accession>
<sequence length="592" mass="66623">MEVWFEGLTCWAPMSRGKKRLLDNVTGRFVPGELTAIMGPSGAGKTTLLNAVSGYRRSGVRGKIVGGSGRTFCYIAQEDISDPLLTPAELMEFASRLKLPANYTPKQRAIVVENLISSLGLDDCVNTMIQRLSGGEQKRLSIALELINNPPVLFLDEPTRYINHHKKTLITTLPLKVTLACYYLRSGLDTVSAGLLLRLLSRLSKDGRTIVVTIHQPSASVFDLFDRVYLLAMGKCVYQGGSGKHLLKYLEVNGFICPIHHNPADYVIELTEDKNNVNILCEAAKNGETSWFIGSEDDKGKGANSETNSKRRESNVEDSILDHKSCESFWIQFSTIFFRIFLKERRNKTGLKLQICHHLCCTLALGIMFFKKADDGTSFIAHLKVCMAIPIFQAYTMQMVPMLYYPFEVKLLKKEHFNKWYGLFPYYLAYTAAKAPVMLALNLLDSIIVYNLVGLPWEVDRFLLFCFTGLMVGFVADGLGHTIGSLFSPTNSCAIGPFTFAPFVGLANYGYDFMKTIHPLMDILIHMSYVRTGIVANILVLYGLDRNKLSCPDNIDHCLYKDPKEILYYLNLERFNIPLITLHLLINLCLFR</sequence>
<dbReference type="GO" id="GO:0005524">
    <property type="term" value="F:ATP binding"/>
    <property type="evidence" value="ECO:0007669"/>
    <property type="project" value="UniProtKB-KW"/>
</dbReference>
<evidence type="ECO:0000256" key="7">
    <source>
        <dbReference type="ARBA" id="ARBA00022989"/>
    </source>
</evidence>
<feature type="transmembrane region" description="Helical" evidence="10">
    <location>
        <begin position="427"/>
        <end position="450"/>
    </location>
</feature>
<dbReference type="InterPro" id="IPR027417">
    <property type="entry name" value="P-loop_NTPase"/>
</dbReference>
<evidence type="ECO:0000259" key="11">
    <source>
        <dbReference type="PROSITE" id="PS50893"/>
    </source>
</evidence>
<dbReference type="InterPro" id="IPR013525">
    <property type="entry name" value="ABC2_TM"/>
</dbReference>
<dbReference type="PROSITE" id="PS50893">
    <property type="entry name" value="ABC_TRANSPORTER_2"/>
    <property type="match status" value="1"/>
</dbReference>